<dbReference type="EMBL" id="FQUO01000011">
    <property type="protein sequence ID" value="SHF71804.1"/>
    <property type="molecule type" value="Genomic_DNA"/>
</dbReference>
<sequence>MSGGFLFFVRCSIVITNLLFVLMWRPSLVERLIFLFSSCHVNKPVLSGYDA</sequence>
<keyword evidence="1" id="KW-0812">Transmembrane</keyword>
<proteinExistence type="predicted"/>
<protein>
    <submittedName>
        <fullName evidence="2">Uncharacterized protein</fullName>
    </submittedName>
</protein>
<accession>A0A1M5DY56</accession>
<keyword evidence="1" id="KW-1133">Transmembrane helix</keyword>
<reference evidence="2 3" key="1">
    <citation type="submission" date="2016-11" db="EMBL/GenBank/DDBJ databases">
        <authorList>
            <person name="Jaros S."/>
            <person name="Januszkiewicz K."/>
            <person name="Wedrychowicz H."/>
        </authorList>
    </citation>
    <scope>NUCLEOTIDE SEQUENCE [LARGE SCALE GENOMIC DNA]</scope>
    <source>
        <strain evidence="2 3">DSM 26897</strain>
    </source>
</reference>
<keyword evidence="3" id="KW-1185">Reference proteome</keyword>
<dbReference type="AlphaFoldDB" id="A0A1M5DY56"/>
<name>A0A1M5DY56_9BACT</name>
<gene>
    <name evidence="2" type="ORF">SAMN05444008_111125</name>
</gene>
<feature type="transmembrane region" description="Helical" evidence="1">
    <location>
        <begin position="6"/>
        <end position="24"/>
    </location>
</feature>
<evidence type="ECO:0000313" key="3">
    <source>
        <dbReference type="Proteomes" id="UP000184368"/>
    </source>
</evidence>
<keyword evidence="1" id="KW-0472">Membrane</keyword>
<dbReference type="Proteomes" id="UP000184368">
    <property type="component" value="Unassembled WGS sequence"/>
</dbReference>
<organism evidence="2 3">
    <name type="scientific">Cnuella takakiae</name>
    <dbReference type="NCBI Taxonomy" id="1302690"/>
    <lineage>
        <taxon>Bacteria</taxon>
        <taxon>Pseudomonadati</taxon>
        <taxon>Bacteroidota</taxon>
        <taxon>Chitinophagia</taxon>
        <taxon>Chitinophagales</taxon>
        <taxon>Chitinophagaceae</taxon>
        <taxon>Cnuella</taxon>
    </lineage>
</organism>
<evidence type="ECO:0000313" key="2">
    <source>
        <dbReference type="EMBL" id="SHF71804.1"/>
    </source>
</evidence>
<evidence type="ECO:0000256" key="1">
    <source>
        <dbReference type="SAM" id="Phobius"/>
    </source>
</evidence>